<sequence length="60" mass="6759">MCSLGCVKSCGSLILHFKLMWLSIFLKRQIVWNHRGVTVAGRGQDGCRQRKSDDHSGRKG</sequence>
<feature type="signal peptide" evidence="2">
    <location>
        <begin position="1"/>
        <end position="22"/>
    </location>
</feature>
<organism evidence="3 4">
    <name type="scientific">Channa argus</name>
    <name type="common">Northern snakehead</name>
    <name type="synonym">Ophicephalus argus</name>
    <dbReference type="NCBI Taxonomy" id="215402"/>
    <lineage>
        <taxon>Eukaryota</taxon>
        <taxon>Metazoa</taxon>
        <taxon>Chordata</taxon>
        <taxon>Craniata</taxon>
        <taxon>Vertebrata</taxon>
        <taxon>Euteleostomi</taxon>
        <taxon>Actinopterygii</taxon>
        <taxon>Neopterygii</taxon>
        <taxon>Teleostei</taxon>
        <taxon>Neoteleostei</taxon>
        <taxon>Acanthomorphata</taxon>
        <taxon>Anabantaria</taxon>
        <taxon>Anabantiformes</taxon>
        <taxon>Channoidei</taxon>
        <taxon>Channidae</taxon>
        <taxon>Channa</taxon>
    </lineage>
</organism>
<reference evidence="3 4" key="1">
    <citation type="submission" date="2019-02" db="EMBL/GenBank/DDBJ databases">
        <title>Opniocepnalus argus genome.</title>
        <authorList>
            <person name="Zhou C."/>
            <person name="Xiao S."/>
        </authorList>
    </citation>
    <scope>NUCLEOTIDE SEQUENCE [LARGE SCALE GENOMIC DNA]</scope>
    <source>
        <strain evidence="3">OARG1902GOOAL</strain>
        <tissue evidence="3">Muscle</tissue>
    </source>
</reference>
<dbReference type="Proteomes" id="UP000503349">
    <property type="component" value="Chromosome 16"/>
</dbReference>
<proteinExistence type="predicted"/>
<evidence type="ECO:0000256" key="2">
    <source>
        <dbReference type="SAM" id="SignalP"/>
    </source>
</evidence>
<accession>A0A6G1QF94</accession>
<keyword evidence="2" id="KW-0732">Signal</keyword>
<feature type="region of interest" description="Disordered" evidence="1">
    <location>
        <begin position="41"/>
        <end position="60"/>
    </location>
</feature>
<name>A0A6G1QF94_CHAAH</name>
<evidence type="ECO:0000313" key="3">
    <source>
        <dbReference type="EMBL" id="KAF3701104.1"/>
    </source>
</evidence>
<evidence type="ECO:0000313" key="4">
    <source>
        <dbReference type="Proteomes" id="UP000503349"/>
    </source>
</evidence>
<gene>
    <name evidence="3" type="ORF">EXN66_Car016792</name>
</gene>
<dbReference type="AlphaFoldDB" id="A0A6G1QF94"/>
<dbReference type="EMBL" id="CM015727">
    <property type="protein sequence ID" value="KAF3701104.1"/>
    <property type="molecule type" value="Genomic_DNA"/>
</dbReference>
<feature type="chain" id="PRO_5026221563" evidence="2">
    <location>
        <begin position="23"/>
        <end position="60"/>
    </location>
</feature>
<feature type="compositionally biased region" description="Basic and acidic residues" evidence="1">
    <location>
        <begin position="45"/>
        <end position="60"/>
    </location>
</feature>
<reference evidence="4" key="2">
    <citation type="submission" date="2019-02" db="EMBL/GenBank/DDBJ databases">
        <title>Opniocepnalus argus Var Kimnra genome.</title>
        <authorList>
            <person name="Zhou C."/>
            <person name="Xiao S."/>
        </authorList>
    </citation>
    <scope>NUCLEOTIDE SEQUENCE [LARGE SCALE GENOMIC DNA]</scope>
</reference>
<protein>
    <submittedName>
        <fullName evidence="3">Uncharacterized protein</fullName>
    </submittedName>
</protein>
<evidence type="ECO:0000256" key="1">
    <source>
        <dbReference type="SAM" id="MobiDB-lite"/>
    </source>
</evidence>
<keyword evidence="4" id="KW-1185">Reference proteome</keyword>